<dbReference type="Pfam" id="PF00589">
    <property type="entry name" value="Phage_integrase"/>
    <property type="match status" value="1"/>
</dbReference>
<protein>
    <submittedName>
        <fullName evidence="7">Integrase</fullName>
    </submittedName>
</protein>
<dbReference type="InterPro" id="IPR011010">
    <property type="entry name" value="DNA_brk_join_enz"/>
</dbReference>
<evidence type="ECO:0000256" key="3">
    <source>
        <dbReference type="ARBA" id="ARBA00023172"/>
    </source>
</evidence>
<reference evidence="7 8" key="1">
    <citation type="submission" date="2021-03" db="EMBL/GenBank/DDBJ databases">
        <title>Genomic Encyclopedia of Type Strains, Phase IV (KMG-IV): sequencing the most valuable type-strain genomes for metagenomic binning, comparative biology and taxonomic classification.</title>
        <authorList>
            <person name="Goeker M."/>
        </authorList>
    </citation>
    <scope>NUCLEOTIDE SEQUENCE [LARGE SCALE GENOMIC DNA]</scope>
    <source>
        <strain evidence="7 8">DSM 28650</strain>
    </source>
</reference>
<organism evidence="7 8">
    <name type="scientific">Clostridium punense</name>
    <dbReference type="NCBI Taxonomy" id="1054297"/>
    <lineage>
        <taxon>Bacteria</taxon>
        <taxon>Bacillati</taxon>
        <taxon>Bacillota</taxon>
        <taxon>Clostridia</taxon>
        <taxon>Eubacteriales</taxon>
        <taxon>Clostridiaceae</taxon>
        <taxon>Clostridium</taxon>
    </lineage>
</organism>
<evidence type="ECO:0000256" key="4">
    <source>
        <dbReference type="PROSITE-ProRule" id="PRU01248"/>
    </source>
</evidence>
<comment type="similarity">
    <text evidence="1">Belongs to the 'phage' integrase family.</text>
</comment>
<dbReference type="RefSeq" id="WP_021281770.1">
    <property type="nucleotide sequence ID" value="NZ_JAGGLL010000024.1"/>
</dbReference>
<proteinExistence type="inferred from homology"/>
<gene>
    <name evidence="7" type="ORF">J2Z44_003032</name>
</gene>
<dbReference type="Gene3D" id="1.10.443.10">
    <property type="entry name" value="Intergrase catalytic core"/>
    <property type="match status" value="1"/>
</dbReference>
<feature type="domain" description="Core-binding (CB)" evidence="6">
    <location>
        <begin position="105"/>
        <end position="187"/>
    </location>
</feature>
<evidence type="ECO:0000256" key="2">
    <source>
        <dbReference type="ARBA" id="ARBA00023125"/>
    </source>
</evidence>
<keyword evidence="3" id="KW-0233">DNA recombination</keyword>
<dbReference type="EMBL" id="JAGGLL010000024">
    <property type="protein sequence ID" value="MBP2023197.1"/>
    <property type="molecule type" value="Genomic_DNA"/>
</dbReference>
<dbReference type="PROSITE" id="PS51898">
    <property type="entry name" value="TYR_RECOMBINASE"/>
    <property type="match status" value="1"/>
</dbReference>
<dbReference type="PROSITE" id="PS51900">
    <property type="entry name" value="CB"/>
    <property type="match status" value="1"/>
</dbReference>
<comment type="caution">
    <text evidence="7">The sequence shown here is derived from an EMBL/GenBank/DDBJ whole genome shotgun (WGS) entry which is preliminary data.</text>
</comment>
<dbReference type="InterPro" id="IPR010998">
    <property type="entry name" value="Integrase_recombinase_N"/>
</dbReference>
<dbReference type="Proteomes" id="UP001519308">
    <property type="component" value="Unassembled WGS sequence"/>
</dbReference>
<accession>A0ABS4K5Z3</accession>
<dbReference type="InterPro" id="IPR044068">
    <property type="entry name" value="CB"/>
</dbReference>
<keyword evidence="8" id="KW-1185">Reference proteome</keyword>
<name>A0ABS4K5Z3_9CLOT</name>
<dbReference type="Gene3D" id="1.10.150.130">
    <property type="match status" value="2"/>
</dbReference>
<dbReference type="InterPro" id="IPR013762">
    <property type="entry name" value="Integrase-like_cat_sf"/>
</dbReference>
<keyword evidence="2 4" id="KW-0238">DNA-binding</keyword>
<dbReference type="PANTHER" id="PTHR30349">
    <property type="entry name" value="PHAGE INTEGRASE-RELATED"/>
    <property type="match status" value="1"/>
</dbReference>
<evidence type="ECO:0000259" key="6">
    <source>
        <dbReference type="PROSITE" id="PS51900"/>
    </source>
</evidence>
<dbReference type="PANTHER" id="PTHR30349:SF41">
    <property type="entry name" value="INTEGRASE_RECOMBINASE PROTEIN MJ0367-RELATED"/>
    <property type="match status" value="1"/>
</dbReference>
<feature type="domain" description="Tyr recombinase" evidence="5">
    <location>
        <begin position="442"/>
        <end position="621"/>
    </location>
</feature>
<evidence type="ECO:0000313" key="7">
    <source>
        <dbReference type="EMBL" id="MBP2023197.1"/>
    </source>
</evidence>
<sequence length="634" mass="74278">MYQDYDNAVSEVKKYLAENYFSNSVIYSHLHCYRSFRQYLEENRIPYSHEEAVKWLNSNKLRWKHSKYKMFRLSHFQLNDVTENGCISNNSYVYEDSYNYKRLPEWCKLLLDSYLNHISNSFSKGYVSQHRIACSKFLIYINSIGGKNTGDINHINIIRYFNQSKHRTIQVKNIYNRSMRHFFQYLANKNMVPASLIYELDRFVIPRIIIIDELSENDRKAWINCLVQTPGEISATEYYFIAKELGDTYLNYHNYSKMMKRLFRKAWRELYVFLEANRLSYSYKAAEYWCFCLKNYTIQWKSYRRAIKLLEQYREYGDIKPDIVYSYKEDSINILPDWSRRLLLDFLSKKKKEENSASTISMYHSSCLRFLKFLEDKEIKCCDMINPMIIKEFHASDPHSTAEARNAYSVRIRGFLDYLADLGYVPVTLQMALTTECAQKTEIVDILTDEEITSVYSFKANAKNPMDLRNAAIVLIGLRMGLRASDITGMKLTDISWEEQTISVQQQKTDKFLKLPMPVEVGNSLYKYIMNGRPCVASDYVFISHRVPYSRLNTSCCHRALYKALGKEKNGFHITRKTFASLLLKSRANPDTIADSLGHSNNSTVLKYLATDGDTMRQCALSLKGIEINGGMLL</sequence>
<dbReference type="SUPFAM" id="SSF56349">
    <property type="entry name" value="DNA breaking-rejoining enzymes"/>
    <property type="match status" value="1"/>
</dbReference>
<dbReference type="InterPro" id="IPR050090">
    <property type="entry name" value="Tyrosine_recombinase_XerCD"/>
</dbReference>
<dbReference type="InterPro" id="IPR002104">
    <property type="entry name" value="Integrase_catalytic"/>
</dbReference>
<evidence type="ECO:0000259" key="5">
    <source>
        <dbReference type="PROSITE" id="PS51898"/>
    </source>
</evidence>
<evidence type="ECO:0000313" key="8">
    <source>
        <dbReference type="Proteomes" id="UP001519308"/>
    </source>
</evidence>
<evidence type="ECO:0000256" key="1">
    <source>
        <dbReference type="ARBA" id="ARBA00008857"/>
    </source>
</evidence>